<organism evidence="2 3">
    <name type="scientific">candidate division WWE3 bacterium RIFOXYD1_FULL_39_9</name>
    <dbReference type="NCBI Taxonomy" id="1802649"/>
    <lineage>
        <taxon>Bacteria</taxon>
        <taxon>Katanobacteria</taxon>
    </lineage>
</organism>
<sequence>MGCLYQITSPSGKSYIGITNFTAQERWSQHVGEALGSRSKRAISNAIRKYSSDLFDVKTLLIANDAAYLKLMEVKVIAAFKTHTPNGYNMTAGGDGVVDLDSETFKNLLEKRLKTIRSKVYRKKNSETQKALWTEEKRQERSRVVSELWEDENYRNHMSEVHKGWHYSKREREKASIRSKKRWSNPEYVKRHKLMMKKLWQDDEFKKKMAEATTDEVKKKIGVASRKMWSDPEFHAKRSKQMKEYFNLPEVKEKIAEKTRQQMADPEARKKIGEAMCKHRGYIFSKGIKPKNPRSVFYKIWDKIESKITFAELYRFDIESRRISEAVDRGYLVIVK</sequence>
<accession>A0A1F4X5N5</accession>
<dbReference type="Proteomes" id="UP000176815">
    <property type="component" value="Unassembled WGS sequence"/>
</dbReference>
<evidence type="ECO:0000313" key="2">
    <source>
        <dbReference type="EMBL" id="OGC76982.1"/>
    </source>
</evidence>
<gene>
    <name evidence="2" type="ORF">A2619_03470</name>
</gene>
<dbReference type="Gene3D" id="3.40.1440.10">
    <property type="entry name" value="GIY-YIG endonuclease"/>
    <property type="match status" value="1"/>
</dbReference>
<protein>
    <recommendedName>
        <fullName evidence="1">GIY-YIG domain-containing protein</fullName>
    </recommendedName>
</protein>
<feature type="domain" description="GIY-YIG" evidence="1">
    <location>
        <begin position="1"/>
        <end position="90"/>
    </location>
</feature>
<evidence type="ECO:0000259" key="1">
    <source>
        <dbReference type="PROSITE" id="PS50164"/>
    </source>
</evidence>
<proteinExistence type="predicted"/>
<evidence type="ECO:0000313" key="3">
    <source>
        <dbReference type="Proteomes" id="UP000176815"/>
    </source>
</evidence>
<comment type="caution">
    <text evidence="2">The sequence shown here is derived from an EMBL/GenBank/DDBJ whole genome shotgun (WGS) entry which is preliminary data.</text>
</comment>
<name>A0A1F4X5N5_UNCKA</name>
<reference evidence="2 3" key="1">
    <citation type="journal article" date="2016" name="Nat. Commun.">
        <title>Thousands of microbial genomes shed light on interconnected biogeochemical processes in an aquifer system.</title>
        <authorList>
            <person name="Anantharaman K."/>
            <person name="Brown C.T."/>
            <person name="Hug L.A."/>
            <person name="Sharon I."/>
            <person name="Castelle C.J."/>
            <person name="Probst A.J."/>
            <person name="Thomas B.C."/>
            <person name="Singh A."/>
            <person name="Wilkins M.J."/>
            <person name="Karaoz U."/>
            <person name="Brodie E.L."/>
            <person name="Williams K.H."/>
            <person name="Hubbard S.S."/>
            <person name="Banfield J.F."/>
        </authorList>
    </citation>
    <scope>NUCLEOTIDE SEQUENCE [LARGE SCALE GENOMIC DNA]</scope>
</reference>
<dbReference type="InterPro" id="IPR000305">
    <property type="entry name" value="GIY-YIG_endonuc"/>
</dbReference>
<dbReference type="CDD" id="cd10443">
    <property type="entry name" value="GIY-YIG_HE_Tlr8p_PBC-V_like"/>
    <property type="match status" value="1"/>
</dbReference>
<dbReference type="SMART" id="SM00465">
    <property type="entry name" value="GIYc"/>
    <property type="match status" value="1"/>
</dbReference>
<dbReference type="PROSITE" id="PS50164">
    <property type="entry name" value="GIY_YIG"/>
    <property type="match status" value="1"/>
</dbReference>
<dbReference type="EMBL" id="MEWG01000029">
    <property type="protein sequence ID" value="OGC76982.1"/>
    <property type="molecule type" value="Genomic_DNA"/>
</dbReference>
<dbReference type="InterPro" id="IPR035901">
    <property type="entry name" value="GIY-YIG_endonuc_sf"/>
</dbReference>
<dbReference type="SUPFAM" id="SSF82771">
    <property type="entry name" value="GIY-YIG endonuclease"/>
    <property type="match status" value="1"/>
</dbReference>
<dbReference type="AlphaFoldDB" id="A0A1F4X5N5"/>